<evidence type="ECO:0000256" key="6">
    <source>
        <dbReference type="SAM" id="MobiDB-lite"/>
    </source>
</evidence>
<dbReference type="Pfam" id="PF14559">
    <property type="entry name" value="TPR_19"/>
    <property type="match status" value="1"/>
</dbReference>
<dbReference type="AlphaFoldDB" id="A0A3D9HPW4"/>
<evidence type="ECO:0000259" key="7">
    <source>
        <dbReference type="PROSITE" id="PS51352"/>
    </source>
</evidence>
<dbReference type="PANTHER" id="PTHR45663:SF11">
    <property type="entry name" value="GEO12009P1"/>
    <property type="match status" value="1"/>
</dbReference>
<dbReference type="RefSeq" id="WP_115936409.1">
    <property type="nucleotide sequence ID" value="NZ_QRDW01000003.1"/>
</dbReference>
<keyword evidence="3" id="KW-0249">Electron transport</keyword>
<keyword evidence="9" id="KW-1185">Reference proteome</keyword>
<dbReference type="GO" id="GO:0006950">
    <property type="term" value="P:response to stress"/>
    <property type="evidence" value="ECO:0007669"/>
    <property type="project" value="UniProtKB-ARBA"/>
</dbReference>
<dbReference type="PROSITE" id="PS51352">
    <property type="entry name" value="THIOREDOXIN_2"/>
    <property type="match status" value="1"/>
</dbReference>
<dbReference type="PANTHER" id="PTHR45663">
    <property type="entry name" value="GEO12009P1"/>
    <property type="match status" value="1"/>
</dbReference>
<accession>A0A3D9HPW4</accession>
<dbReference type="GO" id="GO:0045454">
    <property type="term" value="P:cell redox homeostasis"/>
    <property type="evidence" value="ECO:0007669"/>
    <property type="project" value="TreeGrafter"/>
</dbReference>
<gene>
    <name evidence="8" type="ORF">DFP90_103331</name>
</gene>
<keyword evidence="2" id="KW-0813">Transport</keyword>
<feature type="region of interest" description="Disordered" evidence="6">
    <location>
        <begin position="1"/>
        <end position="30"/>
    </location>
</feature>
<name>A0A3D9HPW4_9PROT</name>
<dbReference type="Gene3D" id="3.40.30.10">
    <property type="entry name" value="Glutaredoxin"/>
    <property type="match status" value="1"/>
</dbReference>
<sequence>MSSIIGIQPPKQPAGEAQPTGDYIKDSTDRDFGPDVMELSQQVPVIVDFWAPWCGPCKQLGPVLEKIVNDAKGKLRLVKINIDENPGIAQQLRVQSIPAVFAFFGGRPVDGFMGALPESQIKTFTDKLIEMSGGVGGDDPLEAALEQAKLLLEEDDMEQAMAILQQVVAHAPENVEAITLFADCLLKQGQLEPAKQLFETLPEDTHKDQKVAALKAALELAGESEGALAEMQALQARIDADADDHEARMGLASAVFATGRADVAIDHLLHIIAADREWNDGAARQQLLKFFEALGHADPVTVAGRRKLSAILFS</sequence>
<dbReference type="PROSITE" id="PS00194">
    <property type="entry name" value="THIOREDOXIN_1"/>
    <property type="match status" value="1"/>
</dbReference>
<dbReference type="CDD" id="cd02956">
    <property type="entry name" value="ybbN"/>
    <property type="match status" value="1"/>
</dbReference>
<dbReference type="SUPFAM" id="SSF48452">
    <property type="entry name" value="TPR-like"/>
    <property type="match status" value="1"/>
</dbReference>
<dbReference type="Pfam" id="PF00085">
    <property type="entry name" value="Thioredoxin"/>
    <property type="match status" value="1"/>
</dbReference>
<proteinExistence type="inferred from homology"/>
<evidence type="ECO:0000256" key="1">
    <source>
        <dbReference type="ARBA" id="ARBA00008987"/>
    </source>
</evidence>
<comment type="similarity">
    <text evidence="1">Belongs to the thioredoxin family.</text>
</comment>
<dbReference type="FunFam" id="3.40.30.10:FF:000001">
    <property type="entry name" value="Thioredoxin"/>
    <property type="match status" value="1"/>
</dbReference>
<evidence type="ECO:0000313" key="8">
    <source>
        <dbReference type="EMBL" id="RED51528.1"/>
    </source>
</evidence>
<keyword evidence="4" id="KW-1015">Disulfide bond</keyword>
<dbReference type="SUPFAM" id="SSF52833">
    <property type="entry name" value="Thioredoxin-like"/>
    <property type="match status" value="1"/>
</dbReference>
<organism evidence="8 9">
    <name type="scientific">Aestuariispira insulae</name>
    <dbReference type="NCBI Taxonomy" id="1461337"/>
    <lineage>
        <taxon>Bacteria</taxon>
        <taxon>Pseudomonadati</taxon>
        <taxon>Pseudomonadota</taxon>
        <taxon>Alphaproteobacteria</taxon>
        <taxon>Rhodospirillales</taxon>
        <taxon>Kiloniellaceae</taxon>
        <taxon>Aestuariispira</taxon>
    </lineage>
</organism>
<dbReference type="GO" id="GO:0015035">
    <property type="term" value="F:protein-disulfide reductase activity"/>
    <property type="evidence" value="ECO:0007669"/>
    <property type="project" value="UniProtKB-ARBA"/>
</dbReference>
<dbReference type="InterPro" id="IPR036249">
    <property type="entry name" value="Thioredoxin-like_sf"/>
</dbReference>
<dbReference type="Proteomes" id="UP000256845">
    <property type="component" value="Unassembled WGS sequence"/>
</dbReference>
<keyword evidence="5" id="KW-0676">Redox-active center</keyword>
<dbReference type="EMBL" id="QRDW01000003">
    <property type="protein sequence ID" value="RED51528.1"/>
    <property type="molecule type" value="Genomic_DNA"/>
</dbReference>
<evidence type="ECO:0000256" key="4">
    <source>
        <dbReference type="ARBA" id="ARBA00023157"/>
    </source>
</evidence>
<dbReference type="InterPro" id="IPR013766">
    <property type="entry name" value="Thioredoxin_domain"/>
</dbReference>
<evidence type="ECO:0000313" key="9">
    <source>
        <dbReference type="Proteomes" id="UP000256845"/>
    </source>
</evidence>
<feature type="domain" description="Thioredoxin" evidence="7">
    <location>
        <begin position="3"/>
        <end position="130"/>
    </location>
</feature>
<dbReference type="InterPro" id="IPR017937">
    <property type="entry name" value="Thioredoxin_CS"/>
</dbReference>
<evidence type="ECO:0000256" key="3">
    <source>
        <dbReference type="ARBA" id="ARBA00022982"/>
    </source>
</evidence>
<comment type="caution">
    <text evidence="8">The sequence shown here is derived from an EMBL/GenBank/DDBJ whole genome shotgun (WGS) entry which is preliminary data.</text>
</comment>
<evidence type="ECO:0000256" key="5">
    <source>
        <dbReference type="ARBA" id="ARBA00023284"/>
    </source>
</evidence>
<dbReference type="Gene3D" id="1.25.40.10">
    <property type="entry name" value="Tetratricopeptide repeat domain"/>
    <property type="match status" value="2"/>
</dbReference>
<evidence type="ECO:0000256" key="2">
    <source>
        <dbReference type="ARBA" id="ARBA00022448"/>
    </source>
</evidence>
<dbReference type="Pfam" id="PF14561">
    <property type="entry name" value="TPR_20"/>
    <property type="match status" value="1"/>
</dbReference>
<dbReference type="OrthoDB" id="9790390at2"/>
<reference evidence="8 9" key="1">
    <citation type="submission" date="2018-07" db="EMBL/GenBank/DDBJ databases">
        <title>Genomic Encyclopedia of Type Strains, Phase III (KMG-III): the genomes of soil and plant-associated and newly described type strains.</title>
        <authorList>
            <person name="Whitman W."/>
        </authorList>
    </citation>
    <scope>NUCLEOTIDE SEQUENCE [LARGE SCALE GENOMIC DNA]</scope>
    <source>
        <strain evidence="8 9">CECT 8488</strain>
    </source>
</reference>
<dbReference type="InterPro" id="IPR011990">
    <property type="entry name" value="TPR-like_helical_dom_sf"/>
</dbReference>
<dbReference type="GO" id="GO:0005829">
    <property type="term" value="C:cytosol"/>
    <property type="evidence" value="ECO:0007669"/>
    <property type="project" value="TreeGrafter"/>
</dbReference>
<protein>
    <submittedName>
        <fullName evidence="8">Thioredoxin</fullName>
    </submittedName>
</protein>